<accession>A0A167GDA3</accession>
<name>A0A167GDA3_CALVF</name>
<dbReference type="Gene3D" id="1.20.930.20">
    <property type="entry name" value="Adaptor protein Cbl, N-terminal domain"/>
    <property type="match status" value="1"/>
</dbReference>
<dbReference type="PROSITE" id="PS50837">
    <property type="entry name" value="NACHT"/>
    <property type="match status" value="1"/>
</dbReference>
<dbReference type="Pfam" id="PF24883">
    <property type="entry name" value="NPHP3_N"/>
    <property type="match status" value="1"/>
</dbReference>
<protein>
    <recommendedName>
        <fullName evidence="2">NACHT domain-containing protein</fullName>
    </recommendedName>
</protein>
<dbReference type="Gene3D" id="3.40.50.300">
    <property type="entry name" value="P-loop containing nucleotide triphosphate hydrolases"/>
    <property type="match status" value="1"/>
</dbReference>
<gene>
    <name evidence="3" type="ORF">CALVIDRAFT_569077</name>
</gene>
<dbReference type="InterPro" id="IPR056884">
    <property type="entry name" value="NPHP3-like_N"/>
</dbReference>
<dbReference type="CDD" id="cd21037">
    <property type="entry name" value="MLKL_NTD"/>
    <property type="match status" value="1"/>
</dbReference>
<dbReference type="PANTHER" id="PTHR10039:SF17">
    <property type="entry name" value="FUNGAL STAND N-TERMINAL GOODBYE DOMAIN-CONTAINING PROTEIN-RELATED"/>
    <property type="match status" value="1"/>
</dbReference>
<dbReference type="InterPro" id="IPR027417">
    <property type="entry name" value="P-loop_NTPase"/>
</dbReference>
<evidence type="ECO:0000313" key="3">
    <source>
        <dbReference type="EMBL" id="KZO90432.1"/>
    </source>
</evidence>
<proteinExistence type="predicted"/>
<feature type="domain" description="NACHT" evidence="2">
    <location>
        <begin position="243"/>
        <end position="386"/>
    </location>
</feature>
<dbReference type="OrthoDB" id="3038309at2759"/>
<keyword evidence="1" id="KW-0677">Repeat</keyword>
<evidence type="ECO:0000259" key="2">
    <source>
        <dbReference type="PROSITE" id="PS50837"/>
    </source>
</evidence>
<evidence type="ECO:0000313" key="4">
    <source>
        <dbReference type="Proteomes" id="UP000076738"/>
    </source>
</evidence>
<dbReference type="EMBL" id="KV417342">
    <property type="protein sequence ID" value="KZO90432.1"/>
    <property type="molecule type" value="Genomic_DNA"/>
</dbReference>
<dbReference type="Proteomes" id="UP000076738">
    <property type="component" value="Unassembled WGS sequence"/>
</dbReference>
<dbReference type="InterPro" id="IPR036537">
    <property type="entry name" value="Adaptor_Cbl_N_dom_sf"/>
</dbReference>
<dbReference type="STRING" id="1330018.A0A167GDA3"/>
<evidence type="ECO:0000256" key="1">
    <source>
        <dbReference type="ARBA" id="ARBA00022737"/>
    </source>
</evidence>
<dbReference type="AlphaFoldDB" id="A0A167GDA3"/>
<dbReference type="SUPFAM" id="SSF52540">
    <property type="entry name" value="P-loop containing nucleoside triphosphate hydrolases"/>
    <property type="match status" value="1"/>
</dbReference>
<reference evidence="3 4" key="1">
    <citation type="journal article" date="2016" name="Mol. Biol. Evol.">
        <title>Comparative Genomics of Early-Diverging Mushroom-Forming Fungi Provides Insights into the Origins of Lignocellulose Decay Capabilities.</title>
        <authorList>
            <person name="Nagy L.G."/>
            <person name="Riley R."/>
            <person name="Tritt A."/>
            <person name="Adam C."/>
            <person name="Daum C."/>
            <person name="Floudas D."/>
            <person name="Sun H."/>
            <person name="Yadav J.S."/>
            <person name="Pangilinan J."/>
            <person name="Larsson K.H."/>
            <person name="Matsuura K."/>
            <person name="Barry K."/>
            <person name="Labutti K."/>
            <person name="Kuo R."/>
            <person name="Ohm R.A."/>
            <person name="Bhattacharya S.S."/>
            <person name="Shirouzu T."/>
            <person name="Yoshinaga Y."/>
            <person name="Martin F.M."/>
            <person name="Grigoriev I.V."/>
            <person name="Hibbett D.S."/>
        </authorList>
    </citation>
    <scope>NUCLEOTIDE SEQUENCE [LARGE SCALE GENOMIC DNA]</scope>
    <source>
        <strain evidence="3 4">TUFC12733</strain>
    </source>
</reference>
<sequence>MDEAADTVLAVAKEVLDTIDSASNALAPLKAVTGPALLIYKKCKDFKADQKKWRELSERILKHLACVMSLMPNSSQNPHPELRNCALELENRLQQILEHVKQVQSGNTVQRYKNYIIKNDAVEEDTRSFDDALERFKTSLNILTTLEVSQINSILGSMPDLDSLVLAMSDLLREQTNTFRADLESARRDIVSHISGPNIVDSLPYADGVSFRPNRGCWPGTRVKLLKEIANWMSAFDAAKSMEIFWLAGVAGSGKTTIAHSVSKQAELNRQLLTSFFFDRGYVEKSKPNDLVSTITRDLASFDPQIKKALEAILKRKPSLRSASPASQFEHLLLAPSVIHSYPKDKCFVIVIDGLDEGYDEECLDILTRQAPQLPGTFRFFVTSRPQLDIVRAFHPIPVIQKHTMSIRGADNVDDIAVYIRQRLSDIVKRPSGWPGEHLVAQLIERSGGLFQWAVTAIEFLSHRVNKDKALAAILNTRHASAVKMDDLYTTILNACPWDDEDFAAGYQQFMGTVITAKEPLSISAIQRLHKDPNPDAGTIFEYLASLLLGTDSDPEPIQVIHLTLREFLVARFSHVSPLPKFHLNERLHHTIMAQRCLEIINQDLTPDMPYLEFLGHTDSALPVMNREQLPEALYYACHHWSSHLMEGEYLREEMIPALQIFASTRLLYWIELTVAFGVLPEGLSYVIHWLEDKSYYVNFASMML</sequence>
<dbReference type="InterPro" id="IPR007111">
    <property type="entry name" value="NACHT_NTPase"/>
</dbReference>
<dbReference type="InterPro" id="IPR059179">
    <property type="entry name" value="MLKL-like_MCAfunc"/>
</dbReference>
<dbReference type="GO" id="GO:0007166">
    <property type="term" value="P:cell surface receptor signaling pathway"/>
    <property type="evidence" value="ECO:0007669"/>
    <property type="project" value="InterPro"/>
</dbReference>
<organism evidence="3 4">
    <name type="scientific">Calocera viscosa (strain TUFC12733)</name>
    <dbReference type="NCBI Taxonomy" id="1330018"/>
    <lineage>
        <taxon>Eukaryota</taxon>
        <taxon>Fungi</taxon>
        <taxon>Dikarya</taxon>
        <taxon>Basidiomycota</taxon>
        <taxon>Agaricomycotina</taxon>
        <taxon>Dacrymycetes</taxon>
        <taxon>Dacrymycetales</taxon>
        <taxon>Dacrymycetaceae</taxon>
        <taxon>Calocera</taxon>
    </lineage>
</organism>
<keyword evidence="4" id="KW-1185">Reference proteome</keyword>
<dbReference type="PANTHER" id="PTHR10039">
    <property type="entry name" value="AMELOGENIN"/>
    <property type="match status" value="1"/>
</dbReference>